<dbReference type="InterPro" id="IPR015021">
    <property type="entry name" value="C11orf54_DUF1907"/>
</dbReference>
<name>A0ABN8NWM3_9CNID</name>
<evidence type="ECO:0000313" key="9">
    <source>
        <dbReference type="Proteomes" id="UP001159405"/>
    </source>
</evidence>
<keyword evidence="9" id="KW-1185">Reference proteome</keyword>
<dbReference type="Pfam" id="PF08925">
    <property type="entry name" value="DUF1907"/>
    <property type="match status" value="1"/>
</dbReference>
<evidence type="ECO:0000256" key="1">
    <source>
        <dbReference type="ARBA" id="ARBA00004123"/>
    </source>
</evidence>
<organism evidence="8 9">
    <name type="scientific">Porites lobata</name>
    <dbReference type="NCBI Taxonomy" id="104759"/>
    <lineage>
        <taxon>Eukaryota</taxon>
        <taxon>Metazoa</taxon>
        <taxon>Cnidaria</taxon>
        <taxon>Anthozoa</taxon>
        <taxon>Hexacorallia</taxon>
        <taxon>Scleractinia</taxon>
        <taxon>Fungiina</taxon>
        <taxon>Poritidae</taxon>
        <taxon>Porites</taxon>
    </lineage>
</organism>
<keyword evidence="6" id="KW-0539">Nucleus</keyword>
<evidence type="ECO:0000256" key="2">
    <source>
        <dbReference type="ARBA" id="ARBA00011245"/>
    </source>
</evidence>
<feature type="domain" description="DUF1907" evidence="7">
    <location>
        <begin position="15"/>
        <end position="123"/>
    </location>
</feature>
<comment type="caution">
    <text evidence="8">The sequence shown here is derived from an EMBL/GenBank/DDBJ whole genome shotgun (WGS) entry which is preliminary data.</text>
</comment>
<dbReference type="EMBL" id="CALNXK010000034">
    <property type="protein sequence ID" value="CAH3120230.1"/>
    <property type="molecule type" value="Genomic_DNA"/>
</dbReference>
<dbReference type="Proteomes" id="UP001159405">
    <property type="component" value="Unassembled WGS sequence"/>
</dbReference>
<evidence type="ECO:0000256" key="5">
    <source>
        <dbReference type="ARBA" id="ARBA00022833"/>
    </source>
</evidence>
<dbReference type="PANTHER" id="PTHR13204">
    <property type="entry name" value="PTD012 PROTEIN"/>
    <property type="match status" value="1"/>
</dbReference>
<keyword evidence="5" id="KW-0862">Zinc</keyword>
<accession>A0ABN8NWM3</accession>
<evidence type="ECO:0000256" key="6">
    <source>
        <dbReference type="ARBA" id="ARBA00023242"/>
    </source>
</evidence>
<proteinExistence type="predicted"/>
<comment type="subunit">
    <text evidence="2">Monomer.</text>
</comment>
<gene>
    <name evidence="8" type="ORF">PLOB_00027801</name>
</gene>
<evidence type="ECO:0000256" key="4">
    <source>
        <dbReference type="ARBA" id="ARBA00022801"/>
    </source>
</evidence>
<comment type="subcellular location">
    <subcellularLocation>
        <location evidence="1">Nucleus</location>
    </subcellularLocation>
</comment>
<dbReference type="PANTHER" id="PTHR13204:SF1">
    <property type="entry name" value="ESTER HYDROLASE C11ORF54"/>
    <property type="match status" value="1"/>
</dbReference>
<evidence type="ECO:0000313" key="8">
    <source>
        <dbReference type="EMBL" id="CAH3120230.1"/>
    </source>
</evidence>
<dbReference type="SMART" id="SM01168">
    <property type="entry name" value="DUF1907"/>
    <property type="match status" value="1"/>
</dbReference>
<protein>
    <recommendedName>
        <fullName evidence="7">DUF1907 domain-containing protein</fullName>
    </recommendedName>
</protein>
<reference evidence="8 9" key="1">
    <citation type="submission" date="2022-05" db="EMBL/GenBank/DDBJ databases">
        <authorList>
            <consortium name="Genoscope - CEA"/>
            <person name="William W."/>
        </authorList>
    </citation>
    <scope>NUCLEOTIDE SEQUENCE [LARGE SCALE GENOMIC DNA]</scope>
</reference>
<sequence>MARSDFEKTYIWYKAVEDSYLRLFHKPSSEHLLKSSVGAARIVSPNSSQHLILPTVVVWGKGDAVLLNPDKTKVCVSDMFKGLDLRVEHFHCFSDHGEGGHYHYDVTPDEVQYSGFCNLAEKI</sequence>
<evidence type="ECO:0000259" key="7">
    <source>
        <dbReference type="SMART" id="SM01168"/>
    </source>
</evidence>
<evidence type="ECO:0000256" key="3">
    <source>
        <dbReference type="ARBA" id="ARBA00022723"/>
    </source>
</evidence>
<keyword evidence="3" id="KW-0479">Metal-binding</keyword>
<dbReference type="SUPFAM" id="SSF117856">
    <property type="entry name" value="AF0104/ALDC/Ptd012-like"/>
    <property type="match status" value="1"/>
</dbReference>
<keyword evidence="4" id="KW-0378">Hydrolase</keyword>